<gene>
    <name evidence="3" type="ORF">E1261_00365</name>
</gene>
<feature type="compositionally biased region" description="Polar residues" evidence="1">
    <location>
        <begin position="396"/>
        <end position="407"/>
    </location>
</feature>
<dbReference type="SUPFAM" id="SSF52540">
    <property type="entry name" value="P-loop containing nucleoside triphosphate hydrolases"/>
    <property type="match status" value="1"/>
</dbReference>
<dbReference type="SMART" id="SM00382">
    <property type="entry name" value="AAA"/>
    <property type="match status" value="1"/>
</dbReference>
<evidence type="ECO:0000259" key="2">
    <source>
        <dbReference type="SMART" id="SM00382"/>
    </source>
</evidence>
<dbReference type="InterPro" id="IPR041664">
    <property type="entry name" value="AAA_16"/>
</dbReference>
<dbReference type="GO" id="GO:0005524">
    <property type="term" value="F:ATP binding"/>
    <property type="evidence" value="ECO:0007669"/>
    <property type="project" value="UniProtKB-KW"/>
</dbReference>
<feature type="region of interest" description="Disordered" evidence="1">
    <location>
        <begin position="394"/>
        <end position="433"/>
    </location>
</feature>
<protein>
    <submittedName>
        <fullName evidence="3">ATP-binding protein</fullName>
    </submittedName>
</protein>
<feature type="domain" description="AAA+ ATPase" evidence="2">
    <location>
        <begin position="42"/>
        <end position="223"/>
    </location>
</feature>
<dbReference type="RefSeq" id="WP_132399873.1">
    <property type="nucleotide sequence ID" value="NZ_SMKA01000001.1"/>
</dbReference>
<dbReference type="Proteomes" id="UP000295075">
    <property type="component" value="Unassembled WGS sequence"/>
</dbReference>
<dbReference type="InterPro" id="IPR003593">
    <property type="entry name" value="AAA+_ATPase"/>
</dbReference>
<name>A0A4V2XT10_9ACTN</name>
<reference evidence="3 4" key="1">
    <citation type="submission" date="2019-03" db="EMBL/GenBank/DDBJ databases">
        <title>Draft genome sequences of novel Actinobacteria.</title>
        <authorList>
            <person name="Sahin N."/>
            <person name="Ay H."/>
            <person name="Saygin H."/>
        </authorList>
    </citation>
    <scope>NUCLEOTIDE SEQUENCE [LARGE SCALE GENOMIC DNA]</scope>
    <source>
        <strain evidence="3 4">JCM 30547</strain>
    </source>
</reference>
<dbReference type="EMBL" id="SMKA01000001">
    <property type="protein sequence ID" value="TDC35815.1"/>
    <property type="molecule type" value="Genomic_DNA"/>
</dbReference>
<dbReference type="AlphaFoldDB" id="A0A4V2XT10"/>
<organism evidence="3 4">
    <name type="scientific">Kribbella albertanoniae</name>
    <dbReference type="NCBI Taxonomy" id="1266829"/>
    <lineage>
        <taxon>Bacteria</taxon>
        <taxon>Bacillati</taxon>
        <taxon>Actinomycetota</taxon>
        <taxon>Actinomycetes</taxon>
        <taxon>Propionibacteriales</taxon>
        <taxon>Kribbellaceae</taxon>
        <taxon>Kribbella</taxon>
    </lineage>
</organism>
<evidence type="ECO:0000256" key="1">
    <source>
        <dbReference type="SAM" id="MobiDB-lite"/>
    </source>
</evidence>
<dbReference type="Gene3D" id="3.40.50.300">
    <property type="entry name" value="P-loop containing nucleotide triphosphate hydrolases"/>
    <property type="match status" value="1"/>
</dbReference>
<evidence type="ECO:0000313" key="4">
    <source>
        <dbReference type="Proteomes" id="UP000295075"/>
    </source>
</evidence>
<dbReference type="Pfam" id="PF13191">
    <property type="entry name" value="AAA_16"/>
    <property type="match status" value="1"/>
</dbReference>
<accession>A0A4V2XT10</accession>
<dbReference type="OrthoDB" id="2020141at2"/>
<proteinExistence type="predicted"/>
<keyword evidence="3" id="KW-0067">ATP-binding</keyword>
<dbReference type="InterPro" id="IPR027417">
    <property type="entry name" value="P-loop_NTPase"/>
</dbReference>
<keyword evidence="4" id="KW-1185">Reference proteome</keyword>
<evidence type="ECO:0000313" key="3">
    <source>
        <dbReference type="EMBL" id="TDC35815.1"/>
    </source>
</evidence>
<keyword evidence="3" id="KW-0547">Nucleotide-binding</keyword>
<comment type="caution">
    <text evidence="3">The sequence shown here is derived from an EMBL/GenBank/DDBJ whole genome shotgun (WGS) entry which is preliminary data.</text>
</comment>
<sequence length="433" mass="45787">MSYGSPFTPKPGDVPLWPHGRAAEFDAIRDLAQRVAAGEVGDTNGLLIHGTQGIGKTALLNAANRQLADGGWQLAVISKYDSDDLSDIFRNSVDSQRMRGFAARARERSARLKGSVHGGSLSIGLLRGVGASVEIGPSKITCDVAQQLVDAGQRAARSARPAMILVDDLENWSPSELRQLCTGLEQCSRAGSPVGVIATSAPAGDLRLARADRAGVINARRLGPLTPSEAQAVLLHTAGARGIAIEPGAYERLLTFSQGHPQRLQLAAHEACKAMSPNSALLTVAAADHGIERAIPKLDRQVHTPKWHILTPAEQSVAQALASVGGNLPRDRAVLRAHLPRADRAQFEPACDALVRKDVVIEDAAGRLAFSNPGTEAWILRHRPPIGSPIHVLRGSPQQRPLSSLTAGSGRRAKQLGQGASADQRSRRGIGGP</sequence>